<dbReference type="InterPro" id="IPR051052">
    <property type="entry name" value="Diverse_substrate_MTase"/>
</dbReference>
<accession>A0A0M8MC67</accession>
<evidence type="ECO:0000259" key="4">
    <source>
        <dbReference type="Pfam" id="PF08241"/>
    </source>
</evidence>
<gene>
    <name evidence="5" type="ORF">AM493_20335</name>
</gene>
<dbReference type="STRING" id="1202724.AM493_20335"/>
<keyword evidence="3 5" id="KW-0808">Transferase</keyword>
<name>A0A0M8MC67_9FLAO</name>
<dbReference type="PANTHER" id="PTHR44942">
    <property type="entry name" value="METHYLTRANSF_11 DOMAIN-CONTAINING PROTEIN"/>
    <property type="match status" value="1"/>
</dbReference>
<dbReference type="InterPro" id="IPR029063">
    <property type="entry name" value="SAM-dependent_MTases_sf"/>
</dbReference>
<dbReference type="Gene3D" id="3.40.50.150">
    <property type="entry name" value="Vaccinia Virus protein VP39"/>
    <property type="match status" value="1"/>
</dbReference>
<dbReference type="PATRIC" id="fig|1202724.3.peg.4212"/>
<dbReference type="OrthoDB" id="9797252at2"/>
<dbReference type="Proteomes" id="UP000037755">
    <property type="component" value="Unassembled WGS sequence"/>
</dbReference>
<dbReference type="EMBL" id="LIYD01000005">
    <property type="protein sequence ID" value="KOS08133.1"/>
    <property type="molecule type" value="Genomic_DNA"/>
</dbReference>
<evidence type="ECO:0000313" key="5">
    <source>
        <dbReference type="EMBL" id="KOS08133.1"/>
    </source>
</evidence>
<evidence type="ECO:0000256" key="1">
    <source>
        <dbReference type="ARBA" id="ARBA00008361"/>
    </source>
</evidence>
<dbReference type="PANTHER" id="PTHR44942:SF4">
    <property type="entry name" value="METHYLTRANSFERASE TYPE 11 DOMAIN-CONTAINING PROTEIN"/>
    <property type="match status" value="1"/>
</dbReference>
<dbReference type="Pfam" id="PF08241">
    <property type="entry name" value="Methyltransf_11"/>
    <property type="match status" value="1"/>
</dbReference>
<evidence type="ECO:0000256" key="2">
    <source>
        <dbReference type="ARBA" id="ARBA00022603"/>
    </source>
</evidence>
<evidence type="ECO:0000313" key="6">
    <source>
        <dbReference type="Proteomes" id="UP000037755"/>
    </source>
</evidence>
<organism evidence="5 6">
    <name type="scientific">Flavobacterium akiainvivens</name>
    <dbReference type="NCBI Taxonomy" id="1202724"/>
    <lineage>
        <taxon>Bacteria</taxon>
        <taxon>Pseudomonadati</taxon>
        <taxon>Bacteroidota</taxon>
        <taxon>Flavobacteriia</taxon>
        <taxon>Flavobacteriales</taxon>
        <taxon>Flavobacteriaceae</taxon>
        <taxon>Flavobacterium</taxon>
    </lineage>
</organism>
<protein>
    <submittedName>
        <fullName evidence="5">SAM-dependent methyltransferase</fullName>
    </submittedName>
</protein>
<dbReference type="CDD" id="cd02440">
    <property type="entry name" value="AdoMet_MTases"/>
    <property type="match status" value="1"/>
</dbReference>
<dbReference type="GO" id="GO:0008757">
    <property type="term" value="F:S-adenosylmethionine-dependent methyltransferase activity"/>
    <property type="evidence" value="ECO:0007669"/>
    <property type="project" value="InterPro"/>
</dbReference>
<keyword evidence="6" id="KW-1185">Reference proteome</keyword>
<dbReference type="SUPFAM" id="SSF53335">
    <property type="entry name" value="S-adenosyl-L-methionine-dependent methyltransferases"/>
    <property type="match status" value="1"/>
</dbReference>
<keyword evidence="2 5" id="KW-0489">Methyltransferase</keyword>
<dbReference type="InterPro" id="IPR013216">
    <property type="entry name" value="Methyltransf_11"/>
</dbReference>
<evidence type="ECO:0000256" key="3">
    <source>
        <dbReference type="ARBA" id="ARBA00022679"/>
    </source>
</evidence>
<feature type="domain" description="Methyltransferase type 11" evidence="4">
    <location>
        <begin position="38"/>
        <end position="126"/>
    </location>
</feature>
<reference evidence="5 6" key="1">
    <citation type="submission" date="2015-08" db="EMBL/GenBank/DDBJ databases">
        <title>Whole genome sequence of Flavobacterium akiainvivens IK-1T, from decaying Wikstroemia oahuensis, an endemic Hawaiian shrub.</title>
        <authorList>
            <person name="Wan X."/>
            <person name="Hou S."/>
            <person name="Saito J."/>
            <person name="Donachie S."/>
        </authorList>
    </citation>
    <scope>NUCLEOTIDE SEQUENCE [LARGE SCALE GENOMIC DNA]</scope>
    <source>
        <strain evidence="5 6">IK-1</strain>
    </source>
</reference>
<comment type="similarity">
    <text evidence="1">Belongs to the methyltransferase superfamily.</text>
</comment>
<comment type="caution">
    <text evidence="5">The sequence shown here is derived from an EMBL/GenBank/DDBJ whole genome shotgun (WGS) entry which is preliminary data.</text>
</comment>
<dbReference type="RefSeq" id="WP_054410000.1">
    <property type="nucleotide sequence ID" value="NZ_FOYA01000017.1"/>
</dbReference>
<proteinExistence type="inferred from homology"/>
<dbReference type="GO" id="GO:0032259">
    <property type="term" value="P:methylation"/>
    <property type="evidence" value="ECO:0007669"/>
    <property type="project" value="UniProtKB-KW"/>
</dbReference>
<sequence length="248" mass="28502">MKDNFSAQAKGYAQYRPTYPEEMIKSIASLPAMRIRALDVATGNGQVAVALAKYFDKVYAIDISEKQLQQAPQVSNVSYSVQPAELTNFPDRHFDLITVAQAIHWFDFGAFYKEAHRLLKTRGVLAVMGYGNIKTNPHSDAVIQRLYKEIVGPYWDAERRYVDENYETIPFEMMEEEAPGGFENRFTWSFEQLTGYLNTWSAVQHYIKANGTNPVDLIKDELKKSWAQNDGNVVFPLFLRVGRVYRYD</sequence>
<dbReference type="AlphaFoldDB" id="A0A0M8MC67"/>